<sequence>MDNRFGRYTTPTHTFTVPLDTSKITLLSIAYEQRGALVVEKRLEDAVMGEQTISVRLTEQETARFAARTPVHIQLRVGMGSTRLNSGVITASVDDVLREGELDGV</sequence>
<evidence type="ECO:0000313" key="1">
    <source>
        <dbReference type="EMBL" id="DAF46512.1"/>
    </source>
</evidence>
<reference evidence="1" key="1">
    <citation type="journal article" date="2021" name="Proc. Natl. Acad. Sci. U.S.A.">
        <title>A Catalog of Tens of Thousands of Viruses from Human Metagenomes Reveals Hidden Associations with Chronic Diseases.</title>
        <authorList>
            <person name="Tisza M.J."/>
            <person name="Buck C.B."/>
        </authorList>
    </citation>
    <scope>NUCLEOTIDE SEQUENCE</scope>
    <source>
        <strain evidence="1">Ctdau33</strain>
    </source>
</reference>
<name>A0A8S5S6F0_9CAUD</name>
<dbReference type="EMBL" id="BK032538">
    <property type="protein sequence ID" value="DAF46512.1"/>
    <property type="molecule type" value="Genomic_DNA"/>
</dbReference>
<proteinExistence type="predicted"/>
<organism evidence="1">
    <name type="scientific">Siphoviridae sp. ctdau33</name>
    <dbReference type="NCBI Taxonomy" id="2827902"/>
    <lineage>
        <taxon>Viruses</taxon>
        <taxon>Duplodnaviria</taxon>
        <taxon>Heunggongvirae</taxon>
        <taxon>Uroviricota</taxon>
        <taxon>Caudoviricetes</taxon>
    </lineage>
</organism>
<protein>
    <submittedName>
        <fullName evidence="1">Uncharacterized protein</fullName>
    </submittedName>
</protein>
<accession>A0A8S5S6F0</accession>